<proteinExistence type="predicted"/>
<dbReference type="SUPFAM" id="SSF142906">
    <property type="entry name" value="YjbR-like"/>
    <property type="match status" value="1"/>
</dbReference>
<accession>A0A7Y9H4W0</accession>
<name>A0A7Y9H4W0_9ACTN</name>
<evidence type="ECO:0008006" key="4">
    <source>
        <dbReference type="Google" id="ProtNLM"/>
    </source>
</evidence>
<gene>
    <name evidence="2" type="ORF">F4692_003129</name>
</gene>
<evidence type="ECO:0000313" key="3">
    <source>
        <dbReference type="Proteomes" id="UP000549911"/>
    </source>
</evidence>
<organism evidence="2 3">
    <name type="scientific">Nocardioides cavernae</name>
    <dbReference type="NCBI Taxonomy" id="1921566"/>
    <lineage>
        <taxon>Bacteria</taxon>
        <taxon>Bacillati</taxon>
        <taxon>Actinomycetota</taxon>
        <taxon>Actinomycetes</taxon>
        <taxon>Propionibacteriales</taxon>
        <taxon>Nocardioidaceae</taxon>
        <taxon>Nocardioides</taxon>
    </lineage>
</organism>
<feature type="region of interest" description="Disordered" evidence="1">
    <location>
        <begin position="1"/>
        <end position="39"/>
    </location>
</feature>
<dbReference type="Proteomes" id="UP000549911">
    <property type="component" value="Unassembled WGS sequence"/>
</dbReference>
<keyword evidence="3" id="KW-1185">Reference proteome</keyword>
<sequence>MSTSRSGTRPARPEDVDEICGSLPETELGTSWGDRPTWKVPRGDKGKGFVLYRAPHKTAVDPDTGEMYDDLVVITTPTEVEKHALVEDGSTPFFTIDHFDGHAAVLVRLSRLGEISRQELVEVITDAWATKAPRKLVREHLGE</sequence>
<dbReference type="EMBL" id="JACCBW010000003">
    <property type="protein sequence ID" value="NYE37984.1"/>
    <property type="molecule type" value="Genomic_DNA"/>
</dbReference>
<protein>
    <recommendedName>
        <fullName evidence="4">MmcQ/YjbR family DNA-binding protein</fullName>
    </recommendedName>
</protein>
<dbReference type="Pfam" id="PF04237">
    <property type="entry name" value="YjbR"/>
    <property type="match status" value="1"/>
</dbReference>
<reference evidence="2 3" key="2">
    <citation type="submission" date="2020-08" db="EMBL/GenBank/DDBJ databases">
        <title>The Agave Microbiome: Exploring the role of microbial communities in plant adaptations to desert environments.</title>
        <authorList>
            <person name="Partida-Martinez L.P."/>
        </authorList>
    </citation>
    <scope>NUCLEOTIDE SEQUENCE [LARGE SCALE GENOMIC DNA]</scope>
    <source>
        <strain evidence="2 3">AT2.17</strain>
    </source>
</reference>
<dbReference type="InterPro" id="IPR058532">
    <property type="entry name" value="YjbR/MT2646/Rv2570-like"/>
</dbReference>
<dbReference type="RefSeq" id="WP_308645337.1">
    <property type="nucleotide sequence ID" value="NZ_JACCBW010000003.1"/>
</dbReference>
<dbReference type="InterPro" id="IPR038056">
    <property type="entry name" value="YjbR-like_sf"/>
</dbReference>
<dbReference type="AlphaFoldDB" id="A0A7Y9H4W0"/>
<comment type="caution">
    <text evidence="2">The sequence shown here is derived from an EMBL/GenBank/DDBJ whole genome shotgun (WGS) entry which is preliminary data.</text>
</comment>
<evidence type="ECO:0000313" key="2">
    <source>
        <dbReference type="EMBL" id="NYE37984.1"/>
    </source>
</evidence>
<evidence type="ECO:0000256" key="1">
    <source>
        <dbReference type="SAM" id="MobiDB-lite"/>
    </source>
</evidence>
<reference evidence="2 3" key="1">
    <citation type="submission" date="2020-07" db="EMBL/GenBank/DDBJ databases">
        <authorList>
            <person name="Partida-Martinez L."/>
            <person name="Huntemann M."/>
            <person name="Clum A."/>
            <person name="Wang J."/>
            <person name="Palaniappan K."/>
            <person name="Ritter S."/>
            <person name="Chen I.-M."/>
            <person name="Stamatis D."/>
            <person name="Reddy T."/>
            <person name="O'Malley R."/>
            <person name="Daum C."/>
            <person name="Shapiro N."/>
            <person name="Ivanova N."/>
            <person name="Kyrpides N."/>
            <person name="Woyke T."/>
        </authorList>
    </citation>
    <scope>NUCLEOTIDE SEQUENCE [LARGE SCALE GENOMIC DNA]</scope>
    <source>
        <strain evidence="2 3">AT2.17</strain>
    </source>
</reference>